<evidence type="ECO:0008006" key="5">
    <source>
        <dbReference type="Google" id="ProtNLM"/>
    </source>
</evidence>
<name>A0ABY4TS56_9SPHN</name>
<organism evidence="3 4">
    <name type="scientific">Sphingomonas donggukensis</name>
    <dbReference type="NCBI Taxonomy" id="2949093"/>
    <lineage>
        <taxon>Bacteria</taxon>
        <taxon>Pseudomonadati</taxon>
        <taxon>Pseudomonadota</taxon>
        <taxon>Alphaproteobacteria</taxon>
        <taxon>Sphingomonadales</taxon>
        <taxon>Sphingomonadaceae</taxon>
        <taxon>Sphingomonas</taxon>
    </lineage>
</organism>
<dbReference type="Proteomes" id="UP001055580">
    <property type="component" value="Chromosome"/>
</dbReference>
<keyword evidence="4" id="KW-1185">Reference proteome</keyword>
<dbReference type="RefSeq" id="WP_250751043.1">
    <property type="nucleotide sequence ID" value="NZ_CP098401.1"/>
</dbReference>
<sequence>MTSQPPPPRYRVVEQGRRLVVIDTVTGAPAARSPTAPEPPSAPSGLTRTAFDGRATLVTHPLYDAKGPRTLTLSGEEARLIDGVRVVAIGGAMMFVALALFFPWLLLAPLAFTDRRVRRGLRAAVTRWLDRYDTPSAG</sequence>
<keyword evidence="2" id="KW-1133">Transmembrane helix</keyword>
<evidence type="ECO:0000313" key="3">
    <source>
        <dbReference type="EMBL" id="URW75215.1"/>
    </source>
</evidence>
<evidence type="ECO:0000313" key="4">
    <source>
        <dbReference type="Proteomes" id="UP001055580"/>
    </source>
</evidence>
<evidence type="ECO:0000256" key="1">
    <source>
        <dbReference type="SAM" id="MobiDB-lite"/>
    </source>
</evidence>
<keyword evidence="2" id="KW-0472">Membrane</keyword>
<evidence type="ECO:0000256" key="2">
    <source>
        <dbReference type="SAM" id="Phobius"/>
    </source>
</evidence>
<gene>
    <name evidence="3" type="ORF">M9980_11780</name>
</gene>
<accession>A0ABY4TS56</accession>
<proteinExistence type="predicted"/>
<dbReference type="EMBL" id="CP098401">
    <property type="protein sequence ID" value="URW75215.1"/>
    <property type="molecule type" value="Genomic_DNA"/>
</dbReference>
<feature type="region of interest" description="Disordered" evidence="1">
    <location>
        <begin position="28"/>
        <end position="50"/>
    </location>
</feature>
<reference evidence="3" key="1">
    <citation type="submission" date="2022-05" db="EMBL/GenBank/DDBJ databases">
        <title>Sphingomonas sp. strain RMG20 Genome sequencing and assembly.</title>
        <authorList>
            <person name="Kim I."/>
        </authorList>
    </citation>
    <scope>NUCLEOTIDE SEQUENCE</scope>
    <source>
        <strain evidence="3">RMG20</strain>
    </source>
</reference>
<protein>
    <recommendedName>
        <fullName evidence="5">PepSY domain-containing protein</fullName>
    </recommendedName>
</protein>
<keyword evidence="2" id="KW-0812">Transmembrane</keyword>
<feature type="transmembrane region" description="Helical" evidence="2">
    <location>
        <begin position="86"/>
        <end position="112"/>
    </location>
</feature>